<reference evidence="6" key="1">
    <citation type="submission" date="2021-02" db="EMBL/GenBank/DDBJ databases">
        <authorList>
            <person name="Nowell W R."/>
        </authorList>
    </citation>
    <scope>NUCLEOTIDE SEQUENCE</scope>
    <source>
        <strain evidence="6">Ploen Becks lab</strain>
    </source>
</reference>
<name>A0A814GF54_9BILA</name>
<dbReference type="Pfam" id="PF02902">
    <property type="entry name" value="Peptidase_C48"/>
    <property type="match status" value="1"/>
</dbReference>
<dbReference type="GO" id="GO:0006508">
    <property type="term" value="P:proteolysis"/>
    <property type="evidence" value="ECO:0007669"/>
    <property type="project" value="UniProtKB-KW"/>
</dbReference>
<evidence type="ECO:0008006" key="8">
    <source>
        <dbReference type="Google" id="ProtNLM"/>
    </source>
</evidence>
<sequence length="428" mass="50821">MVNNVKKRTRSEQYPIKQIYPSEINKLITESKDLESIYEKVPKYDSVKNGFYKVRREEMPRLPKEISEISLNLDRFCITSYSKEFLLFDTLGTDRIIAFASKIQLEILSKPTKWHIDGTFKSCPNLYYQLYTIHAWLDEEMFCCAYILLLGKNNSIYKKAFENFKDASNKLGFSLKPDQIMSDYEPAAINASKQVFQSSARGCYFHYIQCVWKNITSNHLTKEYKCNEQTKRWFNKLKALAFLPPNYVKLGYNYLKSIKPDSENLKNIDNFLKYFESTWIDGRYTIEIWNHFNNYGPRTNNHVEAHNRNINNELLIKHPNIYQFVDFIKLVETELYRDGPNSVKTWVKENIFLYELAFLPININSNHWILCAIESLKCKVTIYDSYLEEYDKLLKNINEFLNFEYSKYYGINLTSHWSISNRNDLPVQ</sequence>
<dbReference type="AlphaFoldDB" id="A0A814GF54"/>
<evidence type="ECO:0000256" key="3">
    <source>
        <dbReference type="ARBA" id="ARBA00022801"/>
    </source>
</evidence>
<accession>A0A814GF54</accession>
<feature type="domain" description="MULE transposase" evidence="5">
    <location>
        <begin position="114"/>
        <end position="208"/>
    </location>
</feature>
<comment type="caution">
    <text evidence="6">The sequence shown here is derived from an EMBL/GenBank/DDBJ whole genome shotgun (WGS) entry which is preliminary data.</text>
</comment>
<evidence type="ECO:0000256" key="2">
    <source>
        <dbReference type="ARBA" id="ARBA00022670"/>
    </source>
</evidence>
<dbReference type="OrthoDB" id="9974479at2759"/>
<dbReference type="EMBL" id="CAJNOC010003735">
    <property type="protein sequence ID" value="CAF0995559.1"/>
    <property type="molecule type" value="Genomic_DNA"/>
</dbReference>
<keyword evidence="2" id="KW-0645">Protease</keyword>
<dbReference type="Pfam" id="PF10551">
    <property type="entry name" value="MULE"/>
    <property type="match status" value="1"/>
</dbReference>
<evidence type="ECO:0000259" key="5">
    <source>
        <dbReference type="Pfam" id="PF10551"/>
    </source>
</evidence>
<keyword evidence="7" id="KW-1185">Reference proteome</keyword>
<dbReference type="InterPro" id="IPR003653">
    <property type="entry name" value="Peptidase_C48_C"/>
</dbReference>
<dbReference type="Gene3D" id="3.30.310.130">
    <property type="entry name" value="Ubiquitin-related"/>
    <property type="match status" value="1"/>
</dbReference>
<keyword evidence="3" id="KW-0378">Hydrolase</keyword>
<gene>
    <name evidence="6" type="ORF">OXX778_LOCUS16136</name>
</gene>
<dbReference type="InterPro" id="IPR038765">
    <property type="entry name" value="Papain-like_cys_pep_sf"/>
</dbReference>
<proteinExistence type="inferred from homology"/>
<dbReference type="Proteomes" id="UP000663879">
    <property type="component" value="Unassembled WGS sequence"/>
</dbReference>
<evidence type="ECO:0000259" key="4">
    <source>
        <dbReference type="Pfam" id="PF02902"/>
    </source>
</evidence>
<dbReference type="InterPro" id="IPR018289">
    <property type="entry name" value="MULE_transposase_dom"/>
</dbReference>
<organism evidence="6 7">
    <name type="scientific">Brachionus calyciflorus</name>
    <dbReference type="NCBI Taxonomy" id="104777"/>
    <lineage>
        <taxon>Eukaryota</taxon>
        <taxon>Metazoa</taxon>
        <taxon>Spiralia</taxon>
        <taxon>Gnathifera</taxon>
        <taxon>Rotifera</taxon>
        <taxon>Eurotatoria</taxon>
        <taxon>Monogononta</taxon>
        <taxon>Pseudotrocha</taxon>
        <taxon>Ploima</taxon>
        <taxon>Brachionidae</taxon>
        <taxon>Brachionus</taxon>
    </lineage>
</organism>
<evidence type="ECO:0000313" key="7">
    <source>
        <dbReference type="Proteomes" id="UP000663879"/>
    </source>
</evidence>
<dbReference type="SUPFAM" id="SSF54001">
    <property type="entry name" value="Cysteine proteinases"/>
    <property type="match status" value="1"/>
</dbReference>
<feature type="domain" description="Ubiquitin-like protease family profile" evidence="4">
    <location>
        <begin position="334"/>
        <end position="426"/>
    </location>
</feature>
<dbReference type="GO" id="GO:0008234">
    <property type="term" value="F:cysteine-type peptidase activity"/>
    <property type="evidence" value="ECO:0007669"/>
    <property type="project" value="InterPro"/>
</dbReference>
<protein>
    <recommendedName>
        <fullName evidence="8">Ubiquitin-like protease family profile domain-containing protein</fullName>
    </recommendedName>
</protein>
<comment type="similarity">
    <text evidence="1">Belongs to the peptidase C48 family.</text>
</comment>
<evidence type="ECO:0000313" key="6">
    <source>
        <dbReference type="EMBL" id="CAF0995559.1"/>
    </source>
</evidence>
<evidence type="ECO:0000256" key="1">
    <source>
        <dbReference type="ARBA" id="ARBA00005234"/>
    </source>
</evidence>